<organism evidence="1 2">
    <name type="scientific">Diaporthe vaccinii</name>
    <dbReference type="NCBI Taxonomy" id="105482"/>
    <lineage>
        <taxon>Eukaryota</taxon>
        <taxon>Fungi</taxon>
        <taxon>Dikarya</taxon>
        <taxon>Ascomycota</taxon>
        <taxon>Pezizomycotina</taxon>
        <taxon>Sordariomycetes</taxon>
        <taxon>Sordariomycetidae</taxon>
        <taxon>Diaporthales</taxon>
        <taxon>Diaporthaceae</taxon>
        <taxon>Diaporthe</taxon>
        <taxon>Diaporthe eres species complex</taxon>
    </lineage>
</organism>
<name>A0ABR4EBV9_9PEZI</name>
<evidence type="ECO:0000313" key="2">
    <source>
        <dbReference type="Proteomes" id="UP001600888"/>
    </source>
</evidence>
<dbReference type="EMBL" id="JBAWTH010000071">
    <property type="protein sequence ID" value="KAL2279923.1"/>
    <property type="molecule type" value="Genomic_DNA"/>
</dbReference>
<proteinExistence type="predicted"/>
<protein>
    <recommendedName>
        <fullName evidence="3">TPR domain-containing protein</fullName>
    </recommendedName>
</protein>
<gene>
    <name evidence="1" type="ORF">FJTKL_13072</name>
</gene>
<comment type="caution">
    <text evidence="1">The sequence shown here is derived from an EMBL/GenBank/DDBJ whole genome shotgun (WGS) entry which is preliminary data.</text>
</comment>
<accession>A0ABR4EBV9</accession>
<dbReference type="Proteomes" id="UP001600888">
    <property type="component" value="Unassembled WGS sequence"/>
</dbReference>
<dbReference type="InterPro" id="IPR038883">
    <property type="entry name" value="AN11006-like"/>
</dbReference>
<reference evidence="1 2" key="1">
    <citation type="submission" date="2024-03" db="EMBL/GenBank/DDBJ databases">
        <title>A high-quality draft genome sequence of Diaporthe vaccinii, a causative agent of upright dieback and viscid rot disease in cranberry plants.</title>
        <authorList>
            <person name="Sarrasin M."/>
            <person name="Lang B.F."/>
            <person name="Burger G."/>
        </authorList>
    </citation>
    <scope>NUCLEOTIDE SEQUENCE [LARGE SCALE GENOMIC DNA]</scope>
    <source>
        <strain evidence="1 2">IS7</strain>
    </source>
</reference>
<dbReference type="PANTHER" id="PTHR42085">
    <property type="entry name" value="F-BOX DOMAIN-CONTAINING PROTEIN"/>
    <property type="match status" value="1"/>
</dbReference>
<evidence type="ECO:0008006" key="3">
    <source>
        <dbReference type="Google" id="ProtNLM"/>
    </source>
</evidence>
<evidence type="ECO:0000313" key="1">
    <source>
        <dbReference type="EMBL" id="KAL2279923.1"/>
    </source>
</evidence>
<sequence length="439" mass="49962">MPISEPFRLLDLPREVRDEIYRGVLCDWQTDAALGHVLVQGRVQFARMRRRIEPNILLANKQIYQEAKLVLLQENQFVCVRIGVRGRSIIKALFLPSQVPVVTARRNCAAVFKDHLVMTHFIDFHLVDFFNNSNAHFRRIGQTDLILLHRDLPQFCKEVARFDMMGRYFVQSKHQVTIHNPFAETLSPDFLNRKNQERLLEPYTRELRGFDDFNIDGHVQPDLAEAVAAKVKEEPIPPNPNTFLEDLLHQKELGDQALRDGDQQGASKIWSDASFALFQATKRRTWPRLKEAGGVVFADRVSELAFQIESSQAQSSLEAMRGLPLQIQISEARSYFMGTQDEDEPGNLRFLMGSLAGILQRACDGAEGVGALLGTGWTPSDEQLARVCYSLAQGLRLMEEDFDLAERKINQAVELLPDDPLIQSEAQQIRVWKARVEGV</sequence>
<dbReference type="PANTHER" id="PTHR42085:SF2">
    <property type="entry name" value="F-BOX DOMAIN-CONTAINING PROTEIN"/>
    <property type="match status" value="1"/>
</dbReference>
<keyword evidence="2" id="KW-1185">Reference proteome</keyword>